<gene>
    <name evidence="2" type="ORF">Tci_050697</name>
</gene>
<dbReference type="InterPro" id="IPR043502">
    <property type="entry name" value="DNA/RNA_pol_sf"/>
</dbReference>
<dbReference type="AlphaFoldDB" id="A0A6L2MZA9"/>
<feature type="domain" description="Reverse transcriptase" evidence="1">
    <location>
        <begin position="52"/>
        <end position="231"/>
    </location>
</feature>
<evidence type="ECO:0000259" key="1">
    <source>
        <dbReference type="PROSITE" id="PS50878"/>
    </source>
</evidence>
<proteinExistence type="predicted"/>
<dbReference type="InterPro" id="IPR043128">
    <property type="entry name" value="Rev_trsase/Diguanyl_cyclase"/>
</dbReference>
<dbReference type="SUPFAM" id="SSF56672">
    <property type="entry name" value="DNA/RNA polymerases"/>
    <property type="match status" value="1"/>
</dbReference>
<protein>
    <submittedName>
        <fullName evidence="2">Putative reverse transcriptase domain-containing protein</fullName>
    </submittedName>
</protein>
<reference evidence="2" key="1">
    <citation type="journal article" date="2019" name="Sci. Rep.">
        <title>Draft genome of Tanacetum cinerariifolium, the natural source of mosquito coil.</title>
        <authorList>
            <person name="Yamashiro T."/>
            <person name="Shiraishi A."/>
            <person name="Satake H."/>
            <person name="Nakayama K."/>
        </authorList>
    </citation>
    <scope>NUCLEOTIDE SEQUENCE</scope>
</reference>
<dbReference type="InterPro" id="IPR053134">
    <property type="entry name" value="RNA-dir_DNA_polymerase"/>
</dbReference>
<dbReference type="PROSITE" id="PS50878">
    <property type="entry name" value="RT_POL"/>
    <property type="match status" value="1"/>
</dbReference>
<accession>A0A6L2MZA9</accession>
<keyword evidence="2" id="KW-0808">Transferase</keyword>
<dbReference type="Gene3D" id="3.10.10.10">
    <property type="entry name" value="HIV Type 1 Reverse Transcriptase, subunit A, domain 1"/>
    <property type="match status" value="1"/>
</dbReference>
<comment type="caution">
    <text evidence="2">The sequence shown here is derived from an EMBL/GenBank/DDBJ whole genome shotgun (WGS) entry which is preliminary data.</text>
</comment>
<keyword evidence="2" id="KW-0548">Nucleotidyltransferase</keyword>
<dbReference type="Gene3D" id="3.30.70.270">
    <property type="match status" value="2"/>
</dbReference>
<dbReference type="EMBL" id="BKCJ010007730">
    <property type="protein sequence ID" value="GEU78719.1"/>
    <property type="molecule type" value="Genomic_DNA"/>
</dbReference>
<organism evidence="2">
    <name type="scientific">Tanacetum cinerariifolium</name>
    <name type="common">Dalmatian daisy</name>
    <name type="synonym">Chrysanthemum cinerariifolium</name>
    <dbReference type="NCBI Taxonomy" id="118510"/>
    <lineage>
        <taxon>Eukaryota</taxon>
        <taxon>Viridiplantae</taxon>
        <taxon>Streptophyta</taxon>
        <taxon>Embryophyta</taxon>
        <taxon>Tracheophyta</taxon>
        <taxon>Spermatophyta</taxon>
        <taxon>Magnoliopsida</taxon>
        <taxon>eudicotyledons</taxon>
        <taxon>Gunneridae</taxon>
        <taxon>Pentapetalae</taxon>
        <taxon>asterids</taxon>
        <taxon>campanulids</taxon>
        <taxon>Asterales</taxon>
        <taxon>Asteraceae</taxon>
        <taxon>Asteroideae</taxon>
        <taxon>Anthemideae</taxon>
        <taxon>Anthemidinae</taxon>
        <taxon>Tanacetum</taxon>
    </lineage>
</organism>
<dbReference type="PANTHER" id="PTHR24559">
    <property type="entry name" value="TRANSPOSON TY3-I GAG-POL POLYPROTEIN"/>
    <property type="match status" value="1"/>
</dbReference>
<dbReference type="InterPro" id="IPR000477">
    <property type="entry name" value="RT_dom"/>
</dbReference>
<dbReference type="CDD" id="cd01647">
    <property type="entry name" value="RT_LTR"/>
    <property type="match status" value="1"/>
</dbReference>
<dbReference type="Pfam" id="PF00078">
    <property type="entry name" value="RVT_1"/>
    <property type="match status" value="1"/>
</dbReference>
<sequence length="284" mass="33748">MLKYLKRECFTFLEHVVDKYKKVKSIQDILVVKNYLEVFFEDMPGPPPSRQVEFQIDLVLGAAPGALVLFVKKKDGSMRMCIDYQELNKLMIKNRYPLSRINDLFDQLQGETYFLKIDLQSGYHQLRVREEDVPKMAFRTRYRHYEFLVMPFWLINAPAMFMDLMNRVYKPHMDKFVIVFIDDILIYPRSKAKHEQHLNTILSLLKDQKLYAKLSKCKFSLREVKFLGHVFNEKGIHVNPAKIEASKKWESSKAPTKIHQFLGLADHYQRFIKDFSKITKRLTK</sequence>
<evidence type="ECO:0000313" key="2">
    <source>
        <dbReference type="EMBL" id="GEU78719.1"/>
    </source>
</evidence>
<dbReference type="GO" id="GO:0003964">
    <property type="term" value="F:RNA-directed DNA polymerase activity"/>
    <property type="evidence" value="ECO:0007669"/>
    <property type="project" value="UniProtKB-KW"/>
</dbReference>
<name>A0A6L2MZA9_TANCI</name>
<dbReference type="PANTHER" id="PTHR24559:SF427">
    <property type="entry name" value="RNA-DIRECTED DNA POLYMERASE"/>
    <property type="match status" value="1"/>
</dbReference>
<keyword evidence="2" id="KW-0695">RNA-directed DNA polymerase</keyword>